<organism evidence="2 3">
    <name type="scientific">Paramarasmius palmivorus</name>
    <dbReference type="NCBI Taxonomy" id="297713"/>
    <lineage>
        <taxon>Eukaryota</taxon>
        <taxon>Fungi</taxon>
        <taxon>Dikarya</taxon>
        <taxon>Basidiomycota</taxon>
        <taxon>Agaricomycotina</taxon>
        <taxon>Agaricomycetes</taxon>
        <taxon>Agaricomycetidae</taxon>
        <taxon>Agaricales</taxon>
        <taxon>Marasmiineae</taxon>
        <taxon>Marasmiaceae</taxon>
        <taxon>Paramarasmius</taxon>
    </lineage>
</organism>
<sequence>MSNLPNPPSQPLLSDVEGHLLDIQDDPIREEALRLRATLNKIHWHNGRLRFHQMRADIHLASMEQAAAHAEEAFGVLLQHISKLSFDEDTLRRESFTTAMSRPPSAASTSYTDTDFDELASTVPLTPSGGHVQAPPDNLKQPEIQEPIPSTTAPPDNSTQLEVREPVPSSTTQKRPKCKPVPTNVTAPVGQSSLTKITFGTLPGQQSLFQGFPPSSPLYAFSSTKTAVSTKKPLSQDSVSVTLAYTSTKTNTANSSQKTSDISSKNRVFLLLNDSNGEPRICTTRAEADKAKGQSIRSTLLNFSSREDAEAARQGCIASRLPLYLQDPAYNNAWFAVLKGRTPTVCQRKDLLKSIGVQHLKNLERNDILSASTEEDACLLYTNSAPV</sequence>
<dbReference type="Proteomes" id="UP001383192">
    <property type="component" value="Unassembled WGS sequence"/>
</dbReference>
<name>A0AAW0E709_9AGAR</name>
<dbReference type="EMBL" id="JAYKXP010000005">
    <property type="protein sequence ID" value="KAK7058467.1"/>
    <property type="molecule type" value="Genomic_DNA"/>
</dbReference>
<evidence type="ECO:0000256" key="1">
    <source>
        <dbReference type="SAM" id="MobiDB-lite"/>
    </source>
</evidence>
<evidence type="ECO:0000313" key="2">
    <source>
        <dbReference type="EMBL" id="KAK7058467.1"/>
    </source>
</evidence>
<feature type="compositionally biased region" description="Polar residues" evidence="1">
    <location>
        <begin position="148"/>
        <end position="161"/>
    </location>
</feature>
<reference evidence="2 3" key="1">
    <citation type="submission" date="2024-01" db="EMBL/GenBank/DDBJ databases">
        <title>A draft genome for a cacao thread blight-causing isolate of Paramarasmius palmivorus.</title>
        <authorList>
            <person name="Baruah I.K."/>
            <person name="Bukari Y."/>
            <person name="Amoako-Attah I."/>
            <person name="Meinhardt L.W."/>
            <person name="Bailey B.A."/>
            <person name="Cohen S.P."/>
        </authorList>
    </citation>
    <scope>NUCLEOTIDE SEQUENCE [LARGE SCALE GENOMIC DNA]</scope>
    <source>
        <strain evidence="2 3">GH-12</strain>
    </source>
</reference>
<feature type="region of interest" description="Disordered" evidence="1">
    <location>
        <begin position="120"/>
        <end position="187"/>
    </location>
</feature>
<keyword evidence="3" id="KW-1185">Reference proteome</keyword>
<evidence type="ECO:0000313" key="3">
    <source>
        <dbReference type="Proteomes" id="UP001383192"/>
    </source>
</evidence>
<comment type="caution">
    <text evidence="2">The sequence shown here is derived from an EMBL/GenBank/DDBJ whole genome shotgun (WGS) entry which is preliminary data.</text>
</comment>
<gene>
    <name evidence="2" type="ORF">VNI00_002101</name>
</gene>
<proteinExistence type="predicted"/>
<dbReference type="AlphaFoldDB" id="A0AAW0E709"/>
<protein>
    <submittedName>
        <fullName evidence="2">Uncharacterized protein</fullName>
    </submittedName>
</protein>
<accession>A0AAW0E709</accession>